<feature type="domain" description="Amidohydrolase 3" evidence="1">
    <location>
        <begin position="44"/>
        <end position="255"/>
    </location>
</feature>
<dbReference type="Pfam" id="PF07969">
    <property type="entry name" value="Amidohydro_3"/>
    <property type="match status" value="2"/>
</dbReference>
<dbReference type="PANTHER" id="PTHR11647">
    <property type="entry name" value="HYDRANTOINASE/DIHYDROPYRIMIDINASE FAMILY MEMBER"/>
    <property type="match status" value="1"/>
</dbReference>
<dbReference type="InterPro" id="IPR011059">
    <property type="entry name" value="Metal-dep_hydrolase_composite"/>
</dbReference>
<proteinExistence type="predicted"/>
<dbReference type="InterPro" id="IPR032466">
    <property type="entry name" value="Metal_Hydrolase"/>
</dbReference>
<sequence>MYDIVIKNGKIISGCGNPWYKADIGIIGDTISHIGNISEKDANEIVDAEDLIVCPGFIDAHSHGDLRILGEPTASEKLMQGVTTEINGQCGIGIAPIKNEDKENWRNYIYGIFGEYPEIHFNWNTLEQYLKEVEKKQPSINAGYLVTFGAARLMVMGFDSREPNDDEIKKIVQIIDESMKSGAFGMSLGMIYVPTVFATNRELIETCKIVAENNGVVGIHMRNEGNDLINSVQEVINLTKETGVSFQISHLKAGGKNNWHKSIDKVIKMIELAREDGFDITFDQYPYDSCSTMLRQVLPPWVLDGGNEKMKARISDKDIRVKVNRQINGESPVDGLTSKAGWDNYANLGGWDGILITSVKSKNSQKCLGKTIKQLSDEMNKEPIDVVCDLLIKEDGAVGMAVYMMCEDDVKTILKHELGMVGTDGLYGGKPHPRLYGTFPKILGKYVRQENLISLTTAIRKITSYPAQRYGIRDRGMILQGMKADITIFDENKIIDNSTFNDPFHYPDGIKYVLVNGKIEVKNNKIVNKGNGNVLLKK</sequence>
<evidence type="ECO:0000259" key="1">
    <source>
        <dbReference type="Pfam" id="PF07969"/>
    </source>
</evidence>
<dbReference type="Gene3D" id="3.30.1490.130">
    <property type="entry name" value="D-aminoacylase. Domain 3"/>
    <property type="match status" value="1"/>
</dbReference>
<feature type="domain" description="Amidohydrolase 3" evidence="1">
    <location>
        <begin position="408"/>
        <end position="519"/>
    </location>
</feature>
<reference evidence="2" key="1">
    <citation type="submission" date="2021-11" db="EMBL/GenBank/DDBJ databases">
        <authorList>
            <person name="Qingchun L."/>
            <person name="Dong Z."/>
            <person name="Zongwei Q."/>
            <person name="Jia Z."/>
            <person name="Duotao L."/>
        </authorList>
    </citation>
    <scope>NUCLEOTIDE SEQUENCE</scope>
    <source>
        <strain evidence="2">WLY-B-L2</strain>
    </source>
</reference>
<dbReference type="SUPFAM" id="SSF51556">
    <property type="entry name" value="Metallo-dependent hydrolases"/>
    <property type="match status" value="1"/>
</dbReference>
<dbReference type="RefSeq" id="WP_229982076.1">
    <property type="nucleotide sequence ID" value="NZ_JAJJPB010000037.1"/>
</dbReference>
<name>A0ABS8N9U0_9CLOT</name>
<protein>
    <submittedName>
        <fullName evidence="2">D-aminoacylase</fullName>
    </submittedName>
</protein>
<accession>A0ABS8N9U0</accession>
<dbReference type="CDD" id="cd01297">
    <property type="entry name" value="D-aminoacylase"/>
    <property type="match status" value="1"/>
</dbReference>
<dbReference type="InterPro" id="IPR023100">
    <property type="entry name" value="D-aminoacylase_insert_dom_sf"/>
</dbReference>
<dbReference type="PANTHER" id="PTHR11647:SF1">
    <property type="entry name" value="COLLAPSIN RESPONSE MEDIATOR PROTEIN"/>
    <property type="match status" value="1"/>
</dbReference>
<organism evidence="2 3">
    <name type="scientific">Clostridium aromativorans</name>
    <dbReference type="NCBI Taxonomy" id="2836848"/>
    <lineage>
        <taxon>Bacteria</taxon>
        <taxon>Bacillati</taxon>
        <taxon>Bacillota</taxon>
        <taxon>Clostridia</taxon>
        <taxon>Eubacteriales</taxon>
        <taxon>Clostridiaceae</taxon>
        <taxon>Clostridium</taxon>
    </lineage>
</organism>
<dbReference type="SUPFAM" id="SSF51338">
    <property type="entry name" value="Composite domain of metallo-dependent hydrolases"/>
    <property type="match status" value="1"/>
</dbReference>
<comment type="caution">
    <text evidence="2">The sequence shown here is derived from an EMBL/GenBank/DDBJ whole genome shotgun (WGS) entry which is preliminary data.</text>
</comment>
<dbReference type="Gene3D" id="2.30.40.10">
    <property type="entry name" value="Urease, subunit C, domain 1"/>
    <property type="match status" value="1"/>
</dbReference>
<keyword evidence="3" id="KW-1185">Reference proteome</keyword>
<gene>
    <name evidence="2" type="ORF">LN736_17235</name>
</gene>
<dbReference type="Proteomes" id="UP001165422">
    <property type="component" value="Unassembled WGS sequence"/>
</dbReference>
<evidence type="ECO:0000313" key="2">
    <source>
        <dbReference type="EMBL" id="MCC9296588.1"/>
    </source>
</evidence>
<evidence type="ECO:0000313" key="3">
    <source>
        <dbReference type="Proteomes" id="UP001165422"/>
    </source>
</evidence>
<dbReference type="InterPro" id="IPR050378">
    <property type="entry name" value="Metallo-dep_Hydrolases_sf"/>
</dbReference>
<dbReference type="Gene3D" id="3.20.20.140">
    <property type="entry name" value="Metal-dependent hydrolases"/>
    <property type="match status" value="1"/>
</dbReference>
<dbReference type="InterPro" id="IPR013108">
    <property type="entry name" value="Amidohydro_3"/>
</dbReference>
<dbReference type="EMBL" id="JAJJPB010000037">
    <property type="protein sequence ID" value="MCC9296588.1"/>
    <property type="molecule type" value="Genomic_DNA"/>
</dbReference>